<dbReference type="SUPFAM" id="SSF103511">
    <property type="entry name" value="Chlorophyll a-b binding protein"/>
    <property type="match status" value="1"/>
</dbReference>
<sequence length="224" mass="23980">ASVFSNQKRLRNLRVNLFPSLARIAYIFYVIIVLLVRSVKKMAAITSATKGCNGLRSRSGLRPLPFAGSARMTTVRVRAEGSTSGVPVPQWSKDTESARDVFAFAGSAPERVNGRIAMIGFVSILGPELSKKQPVLEQMGDAWFGVLLFSLTIATASILPKLVSGISLKELHAAATTENMKGPGAQQVLALFDTNLELWSGRLAMLGFAGLLAIEAVKGGESLF</sequence>
<dbReference type="GO" id="GO:0009507">
    <property type="term" value="C:chloroplast"/>
    <property type="evidence" value="ECO:0007669"/>
    <property type="project" value="UniProtKB-SubCell"/>
</dbReference>
<dbReference type="GO" id="GO:0016020">
    <property type="term" value="C:membrane"/>
    <property type="evidence" value="ECO:0007669"/>
    <property type="project" value="UniProtKB-SubCell"/>
</dbReference>
<evidence type="ECO:0000256" key="5">
    <source>
        <dbReference type="ARBA" id="ARBA00022692"/>
    </source>
</evidence>
<keyword evidence="4" id="KW-0934">Plastid</keyword>
<keyword evidence="11" id="KW-1185">Reference proteome</keyword>
<dbReference type="Pfam" id="PF00504">
    <property type="entry name" value="Chloroa_b-bind"/>
    <property type="match status" value="1"/>
</dbReference>
<dbReference type="EMBL" id="BMAR01000019">
    <property type="protein sequence ID" value="GFR47590.1"/>
    <property type="molecule type" value="Genomic_DNA"/>
</dbReference>
<organism evidence="10 11">
    <name type="scientific">Astrephomene gubernaculifera</name>
    <dbReference type="NCBI Taxonomy" id="47775"/>
    <lineage>
        <taxon>Eukaryota</taxon>
        <taxon>Viridiplantae</taxon>
        <taxon>Chlorophyta</taxon>
        <taxon>core chlorophytes</taxon>
        <taxon>Chlorophyceae</taxon>
        <taxon>CS clade</taxon>
        <taxon>Chlamydomonadales</taxon>
        <taxon>Astrephomenaceae</taxon>
        <taxon>Astrephomene</taxon>
    </lineage>
</organism>
<feature type="transmembrane region" description="Helical" evidence="9">
    <location>
        <begin position="17"/>
        <end position="36"/>
    </location>
</feature>
<evidence type="ECO:0000256" key="2">
    <source>
        <dbReference type="ARBA" id="ARBA00004229"/>
    </source>
</evidence>
<comment type="similarity">
    <text evidence="8">Belongs to the ELIP/psbS family.</text>
</comment>
<evidence type="ECO:0000256" key="6">
    <source>
        <dbReference type="ARBA" id="ARBA00022989"/>
    </source>
</evidence>
<feature type="non-terminal residue" evidence="10">
    <location>
        <position position="1"/>
    </location>
</feature>
<protein>
    <recommendedName>
        <fullName evidence="12">Early light-induced protein</fullName>
    </recommendedName>
</protein>
<name>A0AAD3DT61_9CHLO</name>
<evidence type="ECO:0008006" key="12">
    <source>
        <dbReference type="Google" id="ProtNLM"/>
    </source>
</evidence>
<keyword evidence="6 9" id="KW-1133">Transmembrane helix</keyword>
<evidence type="ECO:0000256" key="4">
    <source>
        <dbReference type="ARBA" id="ARBA00022640"/>
    </source>
</evidence>
<evidence type="ECO:0000256" key="9">
    <source>
        <dbReference type="SAM" id="Phobius"/>
    </source>
</evidence>
<comment type="caution">
    <text evidence="10">The sequence shown here is derived from an EMBL/GenBank/DDBJ whole genome shotgun (WGS) entry which is preliminary data.</text>
</comment>
<dbReference type="InterPro" id="IPR022796">
    <property type="entry name" value="Chloroa_b-bind"/>
</dbReference>
<evidence type="ECO:0000256" key="8">
    <source>
        <dbReference type="ARBA" id="ARBA00037956"/>
    </source>
</evidence>
<proteinExistence type="inferred from homology"/>
<evidence type="ECO:0000313" key="11">
    <source>
        <dbReference type="Proteomes" id="UP001054857"/>
    </source>
</evidence>
<gene>
    <name evidence="10" type="ORF">Agub_g9324</name>
</gene>
<dbReference type="Gene3D" id="1.10.3460.10">
    <property type="entry name" value="Chlorophyll a/b binding protein domain"/>
    <property type="match status" value="1"/>
</dbReference>
<dbReference type="AlphaFoldDB" id="A0AAD3DT61"/>
<evidence type="ECO:0000256" key="1">
    <source>
        <dbReference type="ARBA" id="ARBA00004141"/>
    </source>
</evidence>
<keyword evidence="5 9" id="KW-0812">Transmembrane</keyword>
<keyword evidence="3" id="KW-0150">Chloroplast</keyword>
<dbReference type="PANTHER" id="PTHR14154">
    <property type="entry name" value="UPF0041 BRAIN PROTEIN 44-RELATED"/>
    <property type="match status" value="1"/>
</dbReference>
<keyword evidence="7 9" id="KW-0472">Membrane</keyword>
<evidence type="ECO:0000256" key="7">
    <source>
        <dbReference type="ARBA" id="ARBA00023136"/>
    </source>
</evidence>
<reference evidence="10 11" key="1">
    <citation type="journal article" date="2021" name="Sci. Rep.">
        <title>Genome sequencing of the multicellular alga Astrephomene provides insights into convergent evolution of germ-soma differentiation.</title>
        <authorList>
            <person name="Yamashita S."/>
            <person name="Yamamoto K."/>
            <person name="Matsuzaki R."/>
            <person name="Suzuki S."/>
            <person name="Yamaguchi H."/>
            <person name="Hirooka S."/>
            <person name="Minakuchi Y."/>
            <person name="Miyagishima S."/>
            <person name="Kawachi M."/>
            <person name="Toyoda A."/>
            <person name="Nozaki H."/>
        </authorList>
    </citation>
    <scope>NUCLEOTIDE SEQUENCE [LARGE SCALE GENOMIC DNA]</scope>
    <source>
        <strain evidence="10 11">NIES-4017</strain>
    </source>
</reference>
<comment type="subcellular location">
    <subcellularLocation>
        <location evidence="1">Membrane</location>
        <topology evidence="1">Multi-pass membrane protein</topology>
    </subcellularLocation>
    <subcellularLocation>
        <location evidence="2">Plastid</location>
        <location evidence="2">Chloroplast</location>
    </subcellularLocation>
</comment>
<evidence type="ECO:0000313" key="10">
    <source>
        <dbReference type="EMBL" id="GFR47590.1"/>
    </source>
</evidence>
<evidence type="ECO:0000256" key="3">
    <source>
        <dbReference type="ARBA" id="ARBA00022528"/>
    </source>
</evidence>
<accession>A0AAD3DT61</accession>
<dbReference type="Proteomes" id="UP001054857">
    <property type="component" value="Unassembled WGS sequence"/>
</dbReference>